<dbReference type="Proteomes" id="UP001597183">
    <property type="component" value="Unassembled WGS sequence"/>
</dbReference>
<sequence>MTGMLPGGMMPITQLAAMIRRTPPQSALSMLNGLPADRFVAVSEALTGAELAKLMLSPKPGGRERVLQMFGDKDLVRACSAVGTGQAVGLVGELPPDRVRRVFRELAEPVQAALLDTLSGERRDELLGELDVGRAGEARSQMYVRGVTEALRRFNADVTVPDRAPAGIMYVSAYHKVVAVSALLEDDGRAGVTAVEDAAYWLRAHAALSISGLPIDPAVRRYCADAREQGRPIGAVTWIDERDDGPLKRALAALFS</sequence>
<dbReference type="RefSeq" id="WP_317792562.1">
    <property type="nucleotide sequence ID" value="NZ_AP028461.1"/>
</dbReference>
<reference evidence="2" key="1">
    <citation type="journal article" date="2019" name="Int. J. Syst. Evol. Microbiol.">
        <title>The Global Catalogue of Microorganisms (GCM) 10K type strain sequencing project: providing services to taxonomists for standard genome sequencing and annotation.</title>
        <authorList>
            <consortium name="The Broad Institute Genomics Platform"/>
            <consortium name="The Broad Institute Genome Sequencing Center for Infectious Disease"/>
            <person name="Wu L."/>
            <person name="Ma J."/>
        </authorList>
    </citation>
    <scope>NUCLEOTIDE SEQUENCE [LARGE SCALE GENOMIC DNA]</scope>
    <source>
        <strain evidence="2">CCM 7526</strain>
    </source>
</reference>
<dbReference type="EMBL" id="JBHTMK010000040">
    <property type="protein sequence ID" value="MFD1369256.1"/>
    <property type="molecule type" value="Genomic_DNA"/>
</dbReference>
<dbReference type="SUPFAM" id="SSF158791">
    <property type="entry name" value="MgtE N-terminal domain-like"/>
    <property type="match status" value="2"/>
</dbReference>
<organism evidence="1 2">
    <name type="scientific">Actinoplanes sichuanensis</name>
    <dbReference type="NCBI Taxonomy" id="512349"/>
    <lineage>
        <taxon>Bacteria</taxon>
        <taxon>Bacillati</taxon>
        <taxon>Actinomycetota</taxon>
        <taxon>Actinomycetes</taxon>
        <taxon>Micromonosporales</taxon>
        <taxon>Micromonosporaceae</taxon>
        <taxon>Actinoplanes</taxon>
    </lineage>
</organism>
<protein>
    <recommendedName>
        <fullName evidence="3">MgtE-like protein</fullName>
    </recommendedName>
</protein>
<name>A0ABW4AER0_9ACTN</name>
<evidence type="ECO:0000313" key="2">
    <source>
        <dbReference type="Proteomes" id="UP001597183"/>
    </source>
</evidence>
<keyword evidence="2" id="KW-1185">Reference proteome</keyword>
<proteinExistence type="predicted"/>
<accession>A0ABW4AER0</accession>
<evidence type="ECO:0008006" key="3">
    <source>
        <dbReference type="Google" id="ProtNLM"/>
    </source>
</evidence>
<gene>
    <name evidence="1" type="ORF">ACFQ5G_28305</name>
</gene>
<comment type="caution">
    <text evidence="1">The sequence shown here is derived from an EMBL/GenBank/DDBJ whole genome shotgun (WGS) entry which is preliminary data.</text>
</comment>
<evidence type="ECO:0000313" key="1">
    <source>
        <dbReference type="EMBL" id="MFD1369256.1"/>
    </source>
</evidence>